<accession>A0A7S3ZD26</accession>
<sequence length="190" mass="21419">MNEELVYLKHDVESTVTSMVEACLTAIDSKQGPLLSTLVGEFSALKEARTVPFLKWNIEAIPREHRENIQNLVAEIETTELYKMVHAAMEKKDWCRAHPSACVKECEEQRFSMNKAHLLTVLLLTVVPKISPQMTAFLNPWFEFDLLPGLVQTEVASLRMGWEGMCEIAETMGFCCGPNFGLPDLRSNAT</sequence>
<name>A0A7S3ZD26_9EUKA</name>
<gene>
    <name evidence="1" type="ORF">LGLO00237_LOCUS31469</name>
</gene>
<evidence type="ECO:0000313" key="1">
    <source>
        <dbReference type="EMBL" id="CAE0679684.1"/>
    </source>
</evidence>
<protein>
    <submittedName>
        <fullName evidence="1">Uncharacterized protein</fullName>
    </submittedName>
</protein>
<dbReference type="AlphaFoldDB" id="A0A7S3ZD26"/>
<reference evidence="1" key="1">
    <citation type="submission" date="2021-01" db="EMBL/GenBank/DDBJ databases">
        <authorList>
            <person name="Corre E."/>
            <person name="Pelletier E."/>
            <person name="Niang G."/>
            <person name="Scheremetjew M."/>
            <person name="Finn R."/>
            <person name="Kale V."/>
            <person name="Holt S."/>
            <person name="Cochrane G."/>
            <person name="Meng A."/>
            <person name="Brown T."/>
            <person name="Cohen L."/>
        </authorList>
    </citation>
    <scope>NUCLEOTIDE SEQUENCE</scope>
    <source>
        <strain evidence="1">CCCM811</strain>
    </source>
</reference>
<proteinExistence type="predicted"/>
<dbReference type="EMBL" id="HBIV01044881">
    <property type="protein sequence ID" value="CAE0679684.1"/>
    <property type="molecule type" value="Transcribed_RNA"/>
</dbReference>
<organism evidence="1">
    <name type="scientific">Lotharella globosa</name>
    <dbReference type="NCBI Taxonomy" id="91324"/>
    <lineage>
        <taxon>Eukaryota</taxon>
        <taxon>Sar</taxon>
        <taxon>Rhizaria</taxon>
        <taxon>Cercozoa</taxon>
        <taxon>Chlorarachniophyceae</taxon>
        <taxon>Lotharella</taxon>
    </lineage>
</organism>